<accession>A0ABQ1V4V0</accession>
<dbReference type="EMBL" id="BMCS01000003">
    <property type="protein sequence ID" value="GGF39083.1"/>
    <property type="molecule type" value="Genomic_DNA"/>
</dbReference>
<gene>
    <name evidence="1" type="ORF">GCM10007298_38480</name>
</gene>
<dbReference type="RefSeq" id="WP_188491995.1">
    <property type="nucleotide sequence ID" value="NZ_BMCS01000003.1"/>
</dbReference>
<protein>
    <recommendedName>
        <fullName evidence="3">Head-to-tail adaptor</fullName>
    </recommendedName>
</protein>
<evidence type="ECO:0000313" key="2">
    <source>
        <dbReference type="Proteomes" id="UP000632454"/>
    </source>
</evidence>
<evidence type="ECO:0000313" key="1">
    <source>
        <dbReference type="EMBL" id="GGF39083.1"/>
    </source>
</evidence>
<sequence length="126" mass="13338">MPAVVFTADDDLKPFVSIDGAKADIMIRDALALAARVAPCILDDDFPSPDAAKAIIRGAILRWNDAGSGSVTQKTAGPYGVTVDSGRKSMFWPSEIKDLQRLCPGSSTGGRGRAHMVDMFTDPDVA</sequence>
<comment type="caution">
    <text evidence="1">The sequence shown here is derived from an EMBL/GenBank/DDBJ whole genome shotgun (WGS) entry which is preliminary data.</text>
</comment>
<proteinExistence type="predicted"/>
<evidence type="ECO:0008006" key="3">
    <source>
        <dbReference type="Google" id="ProtNLM"/>
    </source>
</evidence>
<reference evidence="2" key="1">
    <citation type="journal article" date="2019" name="Int. J. Syst. Evol. Microbiol.">
        <title>The Global Catalogue of Microorganisms (GCM) 10K type strain sequencing project: providing services to taxonomists for standard genome sequencing and annotation.</title>
        <authorList>
            <consortium name="The Broad Institute Genomics Platform"/>
            <consortium name="The Broad Institute Genome Sequencing Center for Infectious Disease"/>
            <person name="Wu L."/>
            <person name="Ma J."/>
        </authorList>
    </citation>
    <scope>NUCLEOTIDE SEQUENCE [LARGE SCALE GENOMIC DNA]</scope>
    <source>
        <strain evidence="2">CCM 7855</strain>
    </source>
</reference>
<name>A0ABQ1V4V0_9NOCA</name>
<keyword evidence="2" id="KW-1185">Reference proteome</keyword>
<organism evidence="1 2">
    <name type="scientific">Williamsia phyllosphaerae</name>
    <dbReference type="NCBI Taxonomy" id="885042"/>
    <lineage>
        <taxon>Bacteria</taxon>
        <taxon>Bacillati</taxon>
        <taxon>Actinomycetota</taxon>
        <taxon>Actinomycetes</taxon>
        <taxon>Mycobacteriales</taxon>
        <taxon>Nocardiaceae</taxon>
        <taxon>Williamsia</taxon>
    </lineage>
</organism>
<dbReference type="Proteomes" id="UP000632454">
    <property type="component" value="Unassembled WGS sequence"/>
</dbReference>